<dbReference type="PANTHER" id="PTHR24305">
    <property type="entry name" value="CYTOCHROME P450"/>
    <property type="match status" value="1"/>
</dbReference>
<dbReference type="PRINTS" id="PR00385">
    <property type="entry name" value="P450"/>
</dbReference>
<protein>
    <recommendedName>
        <fullName evidence="13">Cytochrome P450</fullName>
    </recommendedName>
</protein>
<dbReference type="InterPro" id="IPR050121">
    <property type="entry name" value="Cytochrome_P450_monoxygenase"/>
</dbReference>
<dbReference type="InterPro" id="IPR001128">
    <property type="entry name" value="Cyt_P450"/>
</dbReference>
<evidence type="ECO:0000256" key="8">
    <source>
        <dbReference type="PIRSR" id="PIRSR602401-1"/>
    </source>
</evidence>
<comment type="cofactor">
    <cofactor evidence="1 8">
        <name>heme</name>
        <dbReference type="ChEBI" id="CHEBI:30413"/>
    </cofactor>
</comment>
<evidence type="ECO:0000256" key="9">
    <source>
        <dbReference type="RuleBase" id="RU000461"/>
    </source>
</evidence>
<proteinExistence type="inferred from homology"/>
<keyword evidence="12" id="KW-1185">Reference proteome</keyword>
<evidence type="ECO:0000256" key="4">
    <source>
        <dbReference type="ARBA" id="ARBA00022723"/>
    </source>
</evidence>
<keyword evidence="6 8" id="KW-0408">Iron</keyword>
<name>A0A0D2BYM4_9EURO</name>
<comment type="similarity">
    <text evidence="2 9">Belongs to the cytochrome P450 family.</text>
</comment>
<sequence>MAPSQVHQLVDNVKSCMQSTRSVGMALLVLAFVGLMATFVYRLYLHPLARYPGPWYMKVSPLYDFYIGVRERRHLHFQSLHEKYGPVVRYSPNSLAFNEPQAFRDIYGFKRNFRKADATTVGASSHPDARNTFSEPLTEKAMKKRRILSQGFSESALRDAEEFMIEKIETLCRQLINPSTEKVKDMSLWLNYLAYDIMGEVVFGKSFDMLTNPSLRYVLDLIDSMVFSTLLGGIVPWIYRSGLINIFFPRLLRTRTKFIAYVAGVVANRIAAESTPTSGGRKDFFHHLLNAKDAETGKPLPMEFLFSEGVLLVVGMAATLFYLLKCPESMSKLRQELDSTFSSVNEIKSGGKLARCVYLRACVDEALRMAPPGPGILPRTALKGGETVNGEFIPEGIDVGVGWWALAYNEKYFPEAATFRPERYIVNDESADEDAASAKGCYWAFSMGPRKCPGIKMAYQEIYLTIARLVYLFDMKPERPEEMAKNFELLDHFNVKKSGPTVSFTLRSGRTL</sequence>
<keyword evidence="3 8" id="KW-0349">Heme</keyword>
<dbReference type="CDD" id="cd11061">
    <property type="entry name" value="CYP67-like"/>
    <property type="match status" value="1"/>
</dbReference>
<dbReference type="AlphaFoldDB" id="A0A0D2BYM4"/>
<dbReference type="InterPro" id="IPR036396">
    <property type="entry name" value="Cyt_P450_sf"/>
</dbReference>
<dbReference type="GO" id="GO:0020037">
    <property type="term" value="F:heme binding"/>
    <property type="evidence" value="ECO:0007669"/>
    <property type="project" value="InterPro"/>
</dbReference>
<gene>
    <name evidence="11" type="ORF">PV07_11634</name>
</gene>
<dbReference type="GO" id="GO:0004497">
    <property type="term" value="F:monooxygenase activity"/>
    <property type="evidence" value="ECO:0007669"/>
    <property type="project" value="UniProtKB-KW"/>
</dbReference>
<keyword evidence="10" id="KW-1133">Transmembrane helix</keyword>
<dbReference type="PANTHER" id="PTHR24305:SF237">
    <property type="entry name" value="CYTOCHROME P450 MONOOXYGENASE ATNE-RELATED"/>
    <property type="match status" value="1"/>
</dbReference>
<keyword evidence="10" id="KW-0812">Transmembrane</keyword>
<evidence type="ECO:0000256" key="2">
    <source>
        <dbReference type="ARBA" id="ARBA00010617"/>
    </source>
</evidence>
<dbReference type="SUPFAM" id="SSF48264">
    <property type="entry name" value="Cytochrome P450"/>
    <property type="match status" value="1"/>
</dbReference>
<dbReference type="GO" id="GO:0016705">
    <property type="term" value="F:oxidoreductase activity, acting on paired donors, with incorporation or reduction of molecular oxygen"/>
    <property type="evidence" value="ECO:0007669"/>
    <property type="project" value="InterPro"/>
</dbReference>
<dbReference type="EMBL" id="KN847046">
    <property type="protein sequence ID" value="KIW23440.1"/>
    <property type="molecule type" value="Genomic_DNA"/>
</dbReference>
<dbReference type="STRING" id="569365.A0A0D2BYM4"/>
<evidence type="ECO:0000256" key="7">
    <source>
        <dbReference type="ARBA" id="ARBA00023033"/>
    </source>
</evidence>
<feature type="binding site" description="axial binding residue" evidence="8">
    <location>
        <position position="452"/>
    </location>
    <ligand>
        <name>heme</name>
        <dbReference type="ChEBI" id="CHEBI:30413"/>
    </ligand>
    <ligandPart>
        <name>Fe</name>
        <dbReference type="ChEBI" id="CHEBI:18248"/>
    </ligandPart>
</feature>
<dbReference type="RefSeq" id="XP_016243656.1">
    <property type="nucleotide sequence ID" value="XM_016399094.1"/>
</dbReference>
<organism evidence="11 12">
    <name type="scientific">Cladophialophora immunda</name>
    <dbReference type="NCBI Taxonomy" id="569365"/>
    <lineage>
        <taxon>Eukaryota</taxon>
        <taxon>Fungi</taxon>
        <taxon>Dikarya</taxon>
        <taxon>Ascomycota</taxon>
        <taxon>Pezizomycotina</taxon>
        <taxon>Eurotiomycetes</taxon>
        <taxon>Chaetothyriomycetidae</taxon>
        <taxon>Chaetothyriales</taxon>
        <taxon>Herpotrichiellaceae</taxon>
        <taxon>Cladophialophora</taxon>
    </lineage>
</organism>
<feature type="transmembrane region" description="Helical" evidence="10">
    <location>
        <begin position="217"/>
        <end position="239"/>
    </location>
</feature>
<dbReference type="PROSITE" id="PS00086">
    <property type="entry name" value="CYTOCHROME_P450"/>
    <property type="match status" value="1"/>
</dbReference>
<dbReference type="InterPro" id="IPR002401">
    <property type="entry name" value="Cyt_P450_E_grp-I"/>
</dbReference>
<keyword evidence="7 9" id="KW-0503">Monooxygenase</keyword>
<dbReference type="OrthoDB" id="1470350at2759"/>
<dbReference type="Pfam" id="PF00067">
    <property type="entry name" value="p450"/>
    <property type="match status" value="1"/>
</dbReference>
<dbReference type="GeneID" id="27350828"/>
<evidence type="ECO:0000313" key="12">
    <source>
        <dbReference type="Proteomes" id="UP000054466"/>
    </source>
</evidence>
<evidence type="ECO:0000256" key="6">
    <source>
        <dbReference type="ARBA" id="ARBA00023004"/>
    </source>
</evidence>
<evidence type="ECO:0008006" key="13">
    <source>
        <dbReference type="Google" id="ProtNLM"/>
    </source>
</evidence>
<feature type="transmembrane region" description="Helical" evidence="10">
    <location>
        <begin position="23"/>
        <end position="44"/>
    </location>
</feature>
<feature type="transmembrane region" description="Helical" evidence="10">
    <location>
        <begin position="304"/>
        <end position="324"/>
    </location>
</feature>
<dbReference type="InterPro" id="IPR017972">
    <property type="entry name" value="Cyt_P450_CS"/>
</dbReference>
<keyword evidence="4 8" id="KW-0479">Metal-binding</keyword>
<dbReference type="Proteomes" id="UP000054466">
    <property type="component" value="Unassembled WGS sequence"/>
</dbReference>
<reference evidence="11 12" key="1">
    <citation type="submission" date="2015-01" db="EMBL/GenBank/DDBJ databases">
        <title>The Genome Sequence of Cladophialophora immunda CBS83496.</title>
        <authorList>
            <consortium name="The Broad Institute Genomics Platform"/>
            <person name="Cuomo C."/>
            <person name="de Hoog S."/>
            <person name="Gorbushina A."/>
            <person name="Stielow B."/>
            <person name="Teixiera M."/>
            <person name="Abouelleil A."/>
            <person name="Chapman S.B."/>
            <person name="Priest M."/>
            <person name="Young S.K."/>
            <person name="Wortman J."/>
            <person name="Nusbaum C."/>
            <person name="Birren B."/>
        </authorList>
    </citation>
    <scope>NUCLEOTIDE SEQUENCE [LARGE SCALE GENOMIC DNA]</scope>
    <source>
        <strain evidence="11 12">CBS 83496</strain>
    </source>
</reference>
<evidence type="ECO:0000313" key="11">
    <source>
        <dbReference type="EMBL" id="KIW23440.1"/>
    </source>
</evidence>
<keyword evidence="5 9" id="KW-0560">Oxidoreductase</keyword>
<evidence type="ECO:0000256" key="10">
    <source>
        <dbReference type="SAM" id="Phobius"/>
    </source>
</evidence>
<dbReference type="VEuPathDB" id="FungiDB:PV07_11634"/>
<dbReference type="PRINTS" id="PR00463">
    <property type="entry name" value="EP450I"/>
</dbReference>
<keyword evidence="10" id="KW-0472">Membrane</keyword>
<dbReference type="GO" id="GO:0005506">
    <property type="term" value="F:iron ion binding"/>
    <property type="evidence" value="ECO:0007669"/>
    <property type="project" value="InterPro"/>
</dbReference>
<dbReference type="Gene3D" id="1.10.630.10">
    <property type="entry name" value="Cytochrome P450"/>
    <property type="match status" value="1"/>
</dbReference>
<dbReference type="HOGENOM" id="CLU_001570_14_11_1"/>
<evidence type="ECO:0000256" key="1">
    <source>
        <dbReference type="ARBA" id="ARBA00001971"/>
    </source>
</evidence>
<evidence type="ECO:0000256" key="5">
    <source>
        <dbReference type="ARBA" id="ARBA00023002"/>
    </source>
</evidence>
<evidence type="ECO:0000256" key="3">
    <source>
        <dbReference type="ARBA" id="ARBA00022617"/>
    </source>
</evidence>
<accession>A0A0D2BYM4</accession>